<proteinExistence type="predicted"/>
<dbReference type="Proteomes" id="UP001060919">
    <property type="component" value="Chromosome"/>
</dbReference>
<keyword evidence="1" id="KW-0812">Transmembrane</keyword>
<accession>A0A916DQJ0</accession>
<dbReference type="KEGG" id="aup:AsAng_0008270"/>
<evidence type="ECO:0000313" key="3">
    <source>
        <dbReference type="Proteomes" id="UP001060919"/>
    </source>
</evidence>
<organism evidence="2 3">
    <name type="scientific">Aureispira anguillae</name>
    <dbReference type="NCBI Taxonomy" id="2864201"/>
    <lineage>
        <taxon>Bacteria</taxon>
        <taxon>Pseudomonadati</taxon>
        <taxon>Bacteroidota</taxon>
        <taxon>Saprospiria</taxon>
        <taxon>Saprospirales</taxon>
        <taxon>Saprospiraceae</taxon>
        <taxon>Aureispira</taxon>
    </lineage>
</organism>
<feature type="transmembrane region" description="Helical" evidence="1">
    <location>
        <begin position="33"/>
        <end position="54"/>
    </location>
</feature>
<keyword evidence="3" id="KW-1185">Reference proteome</keyword>
<reference evidence="2" key="1">
    <citation type="submission" date="2022-09" db="EMBL/GenBank/DDBJ databases">
        <title>Aureispira anguillicida sp. nov., isolated from Leptocephalus of Japanese eel Anguilla japonica.</title>
        <authorList>
            <person name="Yuasa K."/>
            <person name="Mekata T."/>
            <person name="Ikunari K."/>
        </authorList>
    </citation>
    <scope>NUCLEOTIDE SEQUENCE</scope>
    <source>
        <strain evidence="2">EL160426</strain>
    </source>
</reference>
<dbReference type="RefSeq" id="WP_264791455.1">
    <property type="nucleotide sequence ID" value="NZ_AP026867.1"/>
</dbReference>
<dbReference type="EMBL" id="AP026867">
    <property type="protein sequence ID" value="BDS10120.1"/>
    <property type="molecule type" value="Genomic_DNA"/>
</dbReference>
<evidence type="ECO:0000313" key="2">
    <source>
        <dbReference type="EMBL" id="BDS10120.1"/>
    </source>
</evidence>
<name>A0A916DQJ0_9BACT</name>
<evidence type="ECO:0000256" key="1">
    <source>
        <dbReference type="SAM" id="Phobius"/>
    </source>
</evidence>
<sequence>MSIVLLFVCLFYGMLFAFFCVASAIYSYMFGSFIGGGISVLCGFGAAIFLNLFFKHLNPKKKDFDSDILDS</sequence>
<dbReference type="AlphaFoldDB" id="A0A916DQJ0"/>
<protein>
    <submittedName>
        <fullName evidence="2">Uncharacterized protein</fullName>
    </submittedName>
</protein>
<keyword evidence="1" id="KW-1133">Transmembrane helix</keyword>
<keyword evidence="1" id="KW-0472">Membrane</keyword>
<gene>
    <name evidence="2" type="ORF">AsAng_0008270</name>
</gene>